<sequence>MFMTDLAHGRSGQPEARVAKSDVYVYAGFLPGRCGELLLKPSELGANQRAE</sequence>
<name>A0AAV5K9P6_9ROSI</name>
<dbReference type="Proteomes" id="UP001054252">
    <property type="component" value="Unassembled WGS sequence"/>
</dbReference>
<protein>
    <submittedName>
        <fullName evidence="1">Uncharacterized protein</fullName>
    </submittedName>
</protein>
<comment type="caution">
    <text evidence="1">The sequence shown here is derived from an EMBL/GenBank/DDBJ whole genome shotgun (WGS) entry which is preliminary data.</text>
</comment>
<evidence type="ECO:0000313" key="2">
    <source>
        <dbReference type="Proteomes" id="UP001054252"/>
    </source>
</evidence>
<dbReference type="EMBL" id="BPVZ01000054">
    <property type="protein sequence ID" value="GKV20190.1"/>
    <property type="molecule type" value="Genomic_DNA"/>
</dbReference>
<evidence type="ECO:0000313" key="1">
    <source>
        <dbReference type="EMBL" id="GKV20190.1"/>
    </source>
</evidence>
<reference evidence="1 2" key="1">
    <citation type="journal article" date="2021" name="Commun. Biol.">
        <title>The genome of Shorea leprosula (Dipterocarpaceae) highlights the ecological relevance of drought in aseasonal tropical rainforests.</title>
        <authorList>
            <person name="Ng K.K.S."/>
            <person name="Kobayashi M.J."/>
            <person name="Fawcett J.A."/>
            <person name="Hatakeyama M."/>
            <person name="Paape T."/>
            <person name="Ng C.H."/>
            <person name="Ang C.C."/>
            <person name="Tnah L.H."/>
            <person name="Lee C.T."/>
            <person name="Nishiyama T."/>
            <person name="Sese J."/>
            <person name="O'Brien M.J."/>
            <person name="Copetti D."/>
            <person name="Mohd Noor M.I."/>
            <person name="Ong R.C."/>
            <person name="Putra M."/>
            <person name="Sireger I.Z."/>
            <person name="Indrioko S."/>
            <person name="Kosugi Y."/>
            <person name="Izuno A."/>
            <person name="Isagi Y."/>
            <person name="Lee S.L."/>
            <person name="Shimizu K.K."/>
        </authorList>
    </citation>
    <scope>NUCLEOTIDE SEQUENCE [LARGE SCALE GENOMIC DNA]</scope>
    <source>
        <strain evidence="1">214</strain>
    </source>
</reference>
<organism evidence="1 2">
    <name type="scientific">Rubroshorea leprosula</name>
    <dbReference type="NCBI Taxonomy" id="152421"/>
    <lineage>
        <taxon>Eukaryota</taxon>
        <taxon>Viridiplantae</taxon>
        <taxon>Streptophyta</taxon>
        <taxon>Embryophyta</taxon>
        <taxon>Tracheophyta</taxon>
        <taxon>Spermatophyta</taxon>
        <taxon>Magnoliopsida</taxon>
        <taxon>eudicotyledons</taxon>
        <taxon>Gunneridae</taxon>
        <taxon>Pentapetalae</taxon>
        <taxon>rosids</taxon>
        <taxon>malvids</taxon>
        <taxon>Malvales</taxon>
        <taxon>Dipterocarpaceae</taxon>
        <taxon>Rubroshorea</taxon>
    </lineage>
</organism>
<gene>
    <name evidence="1" type="ORF">SLEP1_g30348</name>
</gene>
<keyword evidence="2" id="KW-1185">Reference proteome</keyword>
<accession>A0AAV5K9P6</accession>
<dbReference type="AlphaFoldDB" id="A0AAV5K9P6"/>
<proteinExistence type="predicted"/>